<dbReference type="RefSeq" id="XP_018993900.1">
    <property type="nucleotide sequence ID" value="XM_019138463.1"/>
</dbReference>
<dbReference type="AlphaFoldDB" id="A0A1E3HR86"/>
<sequence>MTEEQAPSVVNTALAAASDANASRNMMTRQVLIIPATSSYNQQKHATIRTAGVRSNVRSLMMLVILRCKVTGTEKQDAHQPHKYQTEDALRTLYKSDSEQEVDALCRTIPLSYPPFELGSDVAAALRKPQPASAISFWNRLSNKYSDSEGSEESRDLLHKQKQETRANSRSTDITSNHGVADEPTYGARGAGSLFKASRAQESLNAQDTPTSGKGRRGNANLNEQLQGLFRDHSTANIKGRKEIIKDYVADGDTKEEAKRKAIEETRRRFTYD</sequence>
<accession>A0A1E3HR86</accession>
<feature type="region of interest" description="Disordered" evidence="1">
    <location>
        <begin position="145"/>
        <end position="190"/>
    </location>
</feature>
<organism evidence="2 3">
    <name type="scientific">Cryptococcus amylolentus CBS 6039</name>
    <dbReference type="NCBI Taxonomy" id="1295533"/>
    <lineage>
        <taxon>Eukaryota</taxon>
        <taxon>Fungi</taxon>
        <taxon>Dikarya</taxon>
        <taxon>Basidiomycota</taxon>
        <taxon>Agaricomycotina</taxon>
        <taxon>Tremellomycetes</taxon>
        <taxon>Tremellales</taxon>
        <taxon>Cryptococcaceae</taxon>
        <taxon>Cryptococcus</taxon>
    </lineage>
</organism>
<evidence type="ECO:0000256" key="1">
    <source>
        <dbReference type="SAM" id="MobiDB-lite"/>
    </source>
</evidence>
<dbReference type="Proteomes" id="UP000094065">
    <property type="component" value="Unassembled WGS sequence"/>
</dbReference>
<dbReference type="EMBL" id="AWGJ01000006">
    <property type="protein sequence ID" value="ODN78854.1"/>
    <property type="molecule type" value="Genomic_DNA"/>
</dbReference>
<feature type="compositionally biased region" description="Polar residues" evidence="1">
    <location>
        <begin position="168"/>
        <end position="178"/>
    </location>
</feature>
<evidence type="ECO:0000313" key="3">
    <source>
        <dbReference type="Proteomes" id="UP000094065"/>
    </source>
</evidence>
<dbReference type="GeneID" id="30155704"/>
<feature type="region of interest" description="Disordered" evidence="1">
    <location>
        <begin position="249"/>
        <end position="273"/>
    </location>
</feature>
<reference evidence="2 3" key="1">
    <citation type="submission" date="2016-06" db="EMBL/GenBank/DDBJ databases">
        <title>Evolution of pathogenesis and genome organization in the Tremellales.</title>
        <authorList>
            <person name="Cuomo C."/>
            <person name="Litvintseva A."/>
            <person name="Heitman J."/>
            <person name="Chen Y."/>
            <person name="Sun S."/>
            <person name="Springer D."/>
            <person name="Dromer F."/>
            <person name="Young S."/>
            <person name="Zeng Q."/>
            <person name="Chapman S."/>
            <person name="Gujja S."/>
            <person name="Saif S."/>
            <person name="Birren B."/>
        </authorList>
    </citation>
    <scope>NUCLEOTIDE SEQUENCE [LARGE SCALE GENOMIC DNA]</scope>
    <source>
        <strain evidence="2 3">CBS 6039</strain>
    </source>
</reference>
<comment type="caution">
    <text evidence="2">The sequence shown here is derived from an EMBL/GenBank/DDBJ whole genome shotgun (WGS) entry which is preliminary data.</text>
</comment>
<feature type="compositionally biased region" description="Basic and acidic residues" evidence="1">
    <location>
        <begin position="152"/>
        <end position="167"/>
    </location>
</feature>
<protein>
    <submittedName>
        <fullName evidence="2">Uncharacterized protein</fullName>
    </submittedName>
</protein>
<keyword evidence="3" id="KW-1185">Reference proteome</keyword>
<gene>
    <name evidence="2" type="ORF">L202_04395</name>
</gene>
<name>A0A1E3HR86_9TREE</name>
<evidence type="ECO:0000313" key="2">
    <source>
        <dbReference type="EMBL" id="ODN78854.1"/>
    </source>
</evidence>
<proteinExistence type="predicted"/>